<evidence type="ECO:0000313" key="2">
    <source>
        <dbReference type="EMBL" id="SOD16784.1"/>
    </source>
</evidence>
<sequence>MQGKVTTQFVSKWFRLRKERSMKKPIIIILLILQPPLLVGCVHSIFHSNPKDGEKSAFIRALEEDTSQCRQSIEKTTLPNTRDKIFWISGLSEPTLAMQTDTSYIQEKEKSEIAKLYQLVDFCQSIYRRTVTSFINDEYGEYFKNHLLSKHKNLNDLNGGMITYGAYNRTEVELSKQLITDLRLLNEKYPAQARQPPTQYNLTYQNPFTTQRVTSRFMQFLFLDLILYLPMLIL</sequence>
<dbReference type="EMBL" id="OCMU01000001">
    <property type="protein sequence ID" value="SOD16784.1"/>
    <property type="molecule type" value="Genomic_DNA"/>
</dbReference>
<proteinExistence type="predicted"/>
<accession>A0A286A4D7</accession>
<keyword evidence="1" id="KW-0472">Membrane</keyword>
<dbReference type="Proteomes" id="UP000219335">
    <property type="component" value="Unassembled WGS sequence"/>
</dbReference>
<evidence type="ECO:0000313" key="3">
    <source>
        <dbReference type="Proteomes" id="UP000219335"/>
    </source>
</evidence>
<keyword evidence="1" id="KW-0812">Transmembrane</keyword>
<name>A0A286A4D7_9PROT</name>
<gene>
    <name evidence="2" type="ORF">SAMN06297164_0751</name>
</gene>
<dbReference type="AlphaFoldDB" id="A0A286A4D7"/>
<evidence type="ECO:0000256" key="1">
    <source>
        <dbReference type="SAM" id="Phobius"/>
    </source>
</evidence>
<reference evidence="2 3" key="1">
    <citation type="submission" date="2017-09" db="EMBL/GenBank/DDBJ databases">
        <authorList>
            <person name="Ehlers B."/>
            <person name="Leendertz F.H."/>
        </authorList>
    </citation>
    <scope>NUCLEOTIDE SEQUENCE [LARGE SCALE GENOMIC DNA]</scope>
    <source>
        <strain evidence="2 3">Nm42</strain>
    </source>
</reference>
<protein>
    <submittedName>
        <fullName evidence="2">Uncharacterized protein</fullName>
    </submittedName>
</protein>
<keyword evidence="1" id="KW-1133">Transmembrane helix</keyword>
<feature type="transmembrane region" description="Helical" evidence="1">
    <location>
        <begin position="25"/>
        <end position="46"/>
    </location>
</feature>
<organism evidence="2 3">
    <name type="scientific">Nitrosomonas ureae</name>
    <dbReference type="NCBI Taxonomy" id="44577"/>
    <lineage>
        <taxon>Bacteria</taxon>
        <taxon>Pseudomonadati</taxon>
        <taxon>Pseudomonadota</taxon>
        <taxon>Betaproteobacteria</taxon>
        <taxon>Nitrosomonadales</taxon>
        <taxon>Nitrosomonadaceae</taxon>
        <taxon>Nitrosomonas</taxon>
    </lineage>
</organism>